<dbReference type="GO" id="GO:0016491">
    <property type="term" value="F:oxidoreductase activity"/>
    <property type="evidence" value="ECO:0007669"/>
    <property type="project" value="UniProtKB-KW"/>
</dbReference>
<sequence length="233" mass="23705">MGAELALVTGATRGIGRAVALQLLDRGYRVIASGRDASSLAHLGREAGVRPLETAVLDIDRADVTTQVASALSDRPLALLVLNAARFAPWEESVSGADLAQAERVFATNVFGTWRVLQAALPAVRRAGGTVIAVGSGSGSHGDPRFGVAANPGAASYAASKAALHALMHKLAAEVGGEGVRVFVTDPGLTATSPGMEDFGARPVADGARSVLAPLDGAVEPGSLTRDGLPLPW</sequence>
<keyword evidence="2 3" id="KW-0560">Oxidoreductase</keyword>
<dbReference type="RefSeq" id="WP_397557273.1">
    <property type="nucleotide sequence ID" value="NZ_JBIQWL010000006.1"/>
</dbReference>
<dbReference type="PROSITE" id="PS00061">
    <property type="entry name" value="ADH_SHORT"/>
    <property type="match status" value="1"/>
</dbReference>
<evidence type="ECO:0000313" key="4">
    <source>
        <dbReference type="Proteomes" id="UP001610861"/>
    </source>
</evidence>
<dbReference type="EC" id="1.-.-.-" evidence="3"/>
<gene>
    <name evidence="3" type="ORF">ACH3VR_15745</name>
</gene>
<evidence type="ECO:0000256" key="1">
    <source>
        <dbReference type="ARBA" id="ARBA00006484"/>
    </source>
</evidence>
<name>A0ABW7QEI7_9MICO</name>
<dbReference type="PANTHER" id="PTHR44196:SF1">
    <property type="entry name" value="DEHYDROGENASE_REDUCTASE SDR FAMILY MEMBER 7B"/>
    <property type="match status" value="1"/>
</dbReference>
<comment type="caution">
    <text evidence="3">The sequence shown here is derived from an EMBL/GenBank/DDBJ whole genome shotgun (WGS) entry which is preliminary data.</text>
</comment>
<keyword evidence="4" id="KW-1185">Reference proteome</keyword>
<dbReference type="Proteomes" id="UP001610861">
    <property type="component" value="Unassembled WGS sequence"/>
</dbReference>
<dbReference type="PANTHER" id="PTHR44196">
    <property type="entry name" value="DEHYDROGENASE/REDUCTASE SDR FAMILY MEMBER 7B"/>
    <property type="match status" value="1"/>
</dbReference>
<dbReference type="InterPro" id="IPR002347">
    <property type="entry name" value="SDR_fam"/>
</dbReference>
<dbReference type="EMBL" id="JBIQWL010000006">
    <property type="protein sequence ID" value="MFH8251819.1"/>
    <property type="molecule type" value="Genomic_DNA"/>
</dbReference>
<proteinExistence type="inferred from homology"/>
<organism evidence="3 4">
    <name type="scientific">Microbacterium alkaliflavum</name>
    <dbReference type="NCBI Taxonomy" id="3248839"/>
    <lineage>
        <taxon>Bacteria</taxon>
        <taxon>Bacillati</taxon>
        <taxon>Actinomycetota</taxon>
        <taxon>Actinomycetes</taxon>
        <taxon>Micrococcales</taxon>
        <taxon>Microbacteriaceae</taxon>
        <taxon>Microbacterium</taxon>
    </lineage>
</organism>
<dbReference type="SUPFAM" id="SSF51735">
    <property type="entry name" value="NAD(P)-binding Rossmann-fold domains"/>
    <property type="match status" value="1"/>
</dbReference>
<dbReference type="InterPro" id="IPR020904">
    <property type="entry name" value="Sc_DH/Rdtase_CS"/>
</dbReference>
<evidence type="ECO:0000256" key="2">
    <source>
        <dbReference type="ARBA" id="ARBA00023002"/>
    </source>
</evidence>
<dbReference type="Gene3D" id="3.40.50.720">
    <property type="entry name" value="NAD(P)-binding Rossmann-like Domain"/>
    <property type="match status" value="1"/>
</dbReference>
<accession>A0ABW7QEI7</accession>
<dbReference type="PRINTS" id="PR00081">
    <property type="entry name" value="GDHRDH"/>
</dbReference>
<evidence type="ECO:0000313" key="3">
    <source>
        <dbReference type="EMBL" id="MFH8251819.1"/>
    </source>
</evidence>
<dbReference type="Pfam" id="PF00106">
    <property type="entry name" value="adh_short"/>
    <property type="match status" value="1"/>
</dbReference>
<comment type="similarity">
    <text evidence="1">Belongs to the short-chain dehydrogenases/reductases (SDR) family.</text>
</comment>
<protein>
    <submittedName>
        <fullName evidence="3">SDR family oxidoreductase</fullName>
        <ecNumber evidence="3">1.-.-.-</ecNumber>
    </submittedName>
</protein>
<dbReference type="InterPro" id="IPR036291">
    <property type="entry name" value="NAD(P)-bd_dom_sf"/>
</dbReference>
<reference evidence="3 4" key="1">
    <citation type="submission" date="2024-09" db="EMBL/GenBank/DDBJ databases">
        <authorList>
            <person name="Pan X."/>
        </authorList>
    </citation>
    <scope>NUCLEOTIDE SEQUENCE [LARGE SCALE GENOMIC DNA]</scope>
    <source>
        <strain evidence="3 4">B2969</strain>
    </source>
</reference>